<evidence type="ECO:0000256" key="5">
    <source>
        <dbReference type="ARBA" id="ARBA00022679"/>
    </source>
</evidence>
<evidence type="ECO:0000256" key="8">
    <source>
        <dbReference type="ARBA" id="ARBA00022989"/>
    </source>
</evidence>
<keyword evidence="4" id="KW-0597">Phosphoprotein</keyword>
<dbReference type="AlphaFoldDB" id="A0A6N3BBR5"/>
<evidence type="ECO:0000259" key="13">
    <source>
        <dbReference type="PROSITE" id="PS50109"/>
    </source>
</evidence>
<keyword evidence="6 12" id="KW-0812">Transmembrane</keyword>
<comment type="catalytic activity">
    <reaction evidence="1">
        <text>ATP + protein L-histidine = ADP + protein N-phospho-L-histidine.</text>
        <dbReference type="EC" id="2.7.13.3"/>
    </reaction>
</comment>
<dbReference type="SUPFAM" id="SSF55874">
    <property type="entry name" value="ATPase domain of HSP90 chaperone/DNA topoisomerase II/histidine kinase"/>
    <property type="match status" value="1"/>
</dbReference>
<proteinExistence type="predicted"/>
<evidence type="ECO:0000256" key="10">
    <source>
        <dbReference type="ARBA" id="ARBA00023136"/>
    </source>
</evidence>
<dbReference type="InterPro" id="IPR050428">
    <property type="entry name" value="TCS_sensor_his_kinase"/>
</dbReference>
<gene>
    <name evidence="14" type="primary">phoR_2</name>
    <name evidence="14" type="ORF">RTLFYP15_01247</name>
</gene>
<evidence type="ECO:0000256" key="4">
    <source>
        <dbReference type="ARBA" id="ARBA00022553"/>
    </source>
</evidence>
<dbReference type="SMART" id="SM00387">
    <property type="entry name" value="HATPase_c"/>
    <property type="match status" value="1"/>
</dbReference>
<dbReference type="InterPro" id="IPR005467">
    <property type="entry name" value="His_kinase_dom"/>
</dbReference>
<dbReference type="Pfam" id="PF02518">
    <property type="entry name" value="HATPase_c"/>
    <property type="match status" value="1"/>
</dbReference>
<keyword evidence="7" id="KW-0418">Kinase</keyword>
<accession>A0A6N3BBR5</accession>
<dbReference type="EC" id="2.7.13.3" evidence="3"/>
<evidence type="ECO:0000256" key="9">
    <source>
        <dbReference type="ARBA" id="ARBA00023012"/>
    </source>
</evidence>
<dbReference type="InterPro" id="IPR004358">
    <property type="entry name" value="Sig_transdc_His_kin-like_C"/>
</dbReference>
<protein>
    <recommendedName>
        <fullName evidence="3">histidine kinase</fullName>
        <ecNumber evidence="3">2.7.13.3</ecNumber>
    </recommendedName>
</protein>
<reference evidence="14" key="1">
    <citation type="submission" date="2019-11" db="EMBL/GenBank/DDBJ databases">
        <authorList>
            <person name="Feng L."/>
        </authorList>
    </citation>
    <scope>NUCLEOTIDE SEQUENCE</scope>
    <source>
        <strain evidence="14">RtorquesLFYP15</strain>
    </source>
</reference>
<dbReference type="PANTHER" id="PTHR45436:SF5">
    <property type="entry name" value="SENSOR HISTIDINE KINASE TRCS"/>
    <property type="match status" value="1"/>
</dbReference>
<dbReference type="GO" id="GO:0000160">
    <property type="term" value="P:phosphorelay signal transduction system"/>
    <property type="evidence" value="ECO:0007669"/>
    <property type="project" value="UniProtKB-KW"/>
</dbReference>
<evidence type="ECO:0000313" key="14">
    <source>
        <dbReference type="EMBL" id="VYT99997.1"/>
    </source>
</evidence>
<evidence type="ECO:0000256" key="6">
    <source>
        <dbReference type="ARBA" id="ARBA00022692"/>
    </source>
</evidence>
<feature type="compositionally biased region" description="Acidic residues" evidence="11">
    <location>
        <begin position="366"/>
        <end position="397"/>
    </location>
</feature>
<evidence type="ECO:0000256" key="12">
    <source>
        <dbReference type="SAM" id="Phobius"/>
    </source>
</evidence>
<feature type="region of interest" description="Disordered" evidence="11">
    <location>
        <begin position="487"/>
        <end position="520"/>
    </location>
</feature>
<name>A0A6N3BBR5_9FIRM</name>
<dbReference type="RefSeq" id="WP_412430423.1">
    <property type="nucleotide sequence ID" value="NZ_CACRUQ010000006.1"/>
</dbReference>
<keyword evidence="10 12" id="KW-0472">Membrane</keyword>
<evidence type="ECO:0000256" key="1">
    <source>
        <dbReference type="ARBA" id="ARBA00000085"/>
    </source>
</evidence>
<evidence type="ECO:0000256" key="3">
    <source>
        <dbReference type="ARBA" id="ARBA00012438"/>
    </source>
</evidence>
<feature type="transmembrane region" description="Helical" evidence="12">
    <location>
        <begin position="12"/>
        <end position="34"/>
    </location>
</feature>
<evidence type="ECO:0000256" key="11">
    <source>
        <dbReference type="SAM" id="MobiDB-lite"/>
    </source>
</evidence>
<evidence type="ECO:0000256" key="7">
    <source>
        <dbReference type="ARBA" id="ARBA00022777"/>
    </source>
</evidence>
<dbReference type="PRINTS" id="PR00344">
    <property type="entry name" value="BCTRLSENSOR"/>
</dbReference>
<organism evidence="14">
    <name type="scientific">[Ruminococcus] torques</name>
    <dbReference type="NCBI Taxonomy" id="33039"/>
    <lineage>
        <taxon>Bacteria</taxon>
        <taxon>Bacillati</taxon>
        <taxon>Bacillota</taxon>
        <taxon>Clostridia</taxon>
        <taxon>Lachnospirales</taxon>
        <taxon>Lachnospiraceae</taxon>
        <taxon>Mediterraneibacter</taxon>
    </lineage>
</organism>
<keyword evidence="8 12" id="KW-1133">Transmembrane helix</keyword>
<feature type="compositionally biased region" description="Acidic residues" evidence="11">
    <location>
        <begin position="488"/>
        <end position="504"/>
    </location>
</feature>
<dbReference type="Gene3D" id="3.30.565.10">
    <property type="entry name" value="Histidine kinase-like ATPase, C-terminal domain"/>
    <property type="match status" value="1"/>
</dbReference>
<keyword evidence="9" id="KW-0902">Two-component regulatory system</keyword>
<feature type="region of interest" description="Disordered" evidence="11">
    <location>
        <begin position="364"/>
        <end position="471"/>
    </location>
</feature>
<dbReference type="PROSITE" id="PS50109">
    <property type="entry name" value="HIS_KIN"/>
    <property type="match status" value="1"/>
</dbReference>
<dbReference type="InterPro" id="IPR036890">
    <property type="entry name" value="HATPase_C_sf"/>
</dbReference>
<dbReference type="GO" id="GO:0004673">
    <property type="term" value="F:protein histidine kinase activity"/>
    <property type="evidence" value="ECO:0007669"/>
    <property type="project" value="UniProtKB-EC"/>
</dbReference>
<feature type="domain" description="Histidine kinase" evidence="13">
    <location>
        <begin position="122"/>
        <end position="339"/>
    </location>
</feature>
<dbReference type="InterPro" id="IPR003594">
    <property type="entry name" value="HATPase_dom"/>
</dbReference>
<dbReference type="GO" id="GO:0005886">
    <property type="term" value="C:plasma membrane"/>
    <property type="evidence" value="ECO:0007669"/>
    <property type="project" value="TreeGrafter"/>
</dbReference>
<feature type="transmembrane region" description="Helical" evidence="12">
    <location>
        <begin position="46"/>
        <end position="63"/>
    </location>
</feature>
<dbReference type="EMBL" id="CACRUQ010000006">
    <property type="protein sequence ID" value="VYT99997.1"/>
    <property type="molecule type" value="Genomic_DNA"/>
</dbReference>
<keyword evidence="5 14" id="KW-0808">Transferase</keyword>
<dbReference type="PANTHER" id="PTHR45436">
    <property type="entry name" value="SENSOR HISTIDINE KINASE YKOH"/>
    <property type="match status" value="1"/>
</dbReference>
<evidence type="ECO:0000256" key="2">
    <source>
        <dbReference type="ARBA" id="ARBA00004370"/>
    </source>
</evidence>
<comment type="subcellular location">
    <subcellularLocation>
        <location evidence="2">Membrane</location>
    </subcellularLocation>
</comment>
<sequence length="520" mass="57848">MKKISLKIKLTLKYTGCIFVATGIALFLATAISGTDAQSAKAMAKVVLPIVFIASLAIGYFLVREALKRTADLAESAAEICRTKDFSRQLELEESDAELERLQLTLNKLLEDVREEGHFAENVVQEMWMPVSVILTRSAWCLGDWRLSQRQRWQIELVQKKAQILSDFIQEVSFFAKADQGCQPAYKKRMNISELTTGIIEGQISRLQEADEPVQIEYEIEPEIYAEVDENCYRKMLLNLLENSIDYSREIGLIKVVVESKGSEFTCKIADAGIGISETDLPHVWDRFFRGDPLGAGEGHFGLGLSVVKWIAEVHDGWVDAESILGSGSCFTVGMPCEPKPEAEVEEVSEEEKTVDALLEGINGTDETEEETDADLATEAEGAVETDATTEEAETEVTSEINETAETEGVTEINAATETEAVTENRDSSEESEALGETIAMPVITEDTEEQSSENFVPDAEKDETDVKSENSFRKIKICLSKIKNFLEEEDDEEDSDEDEEASNECEVIPFKSKEDSDEK</sequence>